<dbReference type="EMBL" id="ML182077">
    <property type="protein sequence ID" value="THU75472.1"/>
    <property type="molecule type" value="Genomic_DNA"/>
</dbReference>
<comment type="subcellular location">
    <subcellularLocation>
        <location evidence="1">Host cell</location>
    </subcellularLocation>
    <subcellularLocation>
        <location evidence="2">Secreted</location>
    </subcellularLocation>
</comment>
<evidence type="ECO:0000256" key="3">
    <source>
        <dbReference type="ARBA" id="ARBA00022525"/>
    </source>
</evidence>
<name>A0A4S8KJ23_DENBC</name>
<evidence type="ECO:0000313" key="5">
    <source>
        <dbReference type="EMBL" id="THU75472.1"/>
    </source>
</evidence>
<protein>
    <recommendedName>
        <fullName evidence="4">Crinkler effector protein N-terminal domain-containing protein</fullName>
    </recommendedName>
</protein>
<evidence type="ECO:0000313" key="6">
    <source>
        <dbReference type="Proteomes" id="UP000297245"/>
    </source>
</evidence>
<dbReference type="AlphaFoldDB" id="A0A4S8KJ23"/>
<dbReference type="Proteomes" id="UP000297245">
    <property type="component" value="Unassembled WGS sequence"/>
</dbReference>
<feature type="non-terminal residue" evidence="5">
    <location>
        <position position="105"/>
    </location>
</feature>
<proteinExistence type="predicted"/>
<keyword evidence="6" id="KW-1185">Reference proteome</keyword>
<evidence type="ECO:0000256" key="1">
    <source>
        <dbReference type="ARBA" id="ARBA00004340"/>
    </source>
</evidence>
<sequence>MDLFCCLVGSKTPFLVDFSSSLTVARLKESIKEAKSNTLKEIEADELDLFEVSLPSGGDLATKVKSAITIKGKVSLNPTKRLSKIFPDGPPEETIHIAVKLPDVA</sequence>
<feature type="domain" description="Crinkler effector protein N-terminal" evidence="4">
    <location>
        <begin position="1"/>
        <end position="100"/>
    </location>
</feature>
<dbReference type="Pfam" id="PF20147">
    <property type="entry name" value="Crinkler"/>
    <property type="match status" value="1"/>
</dbReference>
<accession>A0A4S8KJ23</accession>
<reference evidence="5 6" key="1">
    <citation type="journal article" date="2019" name="Nat. Ecol. Evol.">
        <title>Megaphylogeny resolves global patterns of mushroom evolution.</title>
        <authorList>
            <person name="Varga T."/>
            <person name="Krizsan K."/>
            <person name="Foldi C."/>
            <person name="Dima B."/>
            <person name="Sanchez-Garcia M."/>
            <person name="Sanchez-Ramirez S."/>
            <person name="Szollosi G.J."/>
            <person name="Szarkandi J.G."/>
            <person name="Papp V."/>
            <person name="Albert L."/>
            <person name="Andreopoulos W."/>
            <person name="Angelini C."/>
            <person name="Antonin V."/>
            <person name="Barry K.W."/>
            <person name="Bougher N.L."/>
            <person name="Buchanan P."/>
            <person name="Buyck B."/>
            <person name="Bense V."/>
            <person name="Catcheside P."/>
            <person name="Chovatia M."/>
            <person name="Cooper J."/>
            <person name="Damon W."/>
            <person name="Desjardin D."/>
            <person name="Finy P."/>
            <person name="Geml J."/>
            <person name="Haridas S."/>
            <person name="Hughes K."/>
            <person name="Justo A."/>
            <person name="Karasinski D."/>
            <person name="Kautmanova I."/>
            <person name="Kiss B."/>
            <person name="Kocsube S."/>
            <person name="Kotiranta H."/>
            <person name="LaButti K.M."/>
            <person name="Lechner B.E."/>
            <person name="Liimatainen K."/>
            <person name="Lipzen A."/>
            <person name="Lukacs Z."/>
            <person name="Mihaltcheva S."/>
            <person name="Morgado L.N."/>
            <person name="Niskanen T."/>
            <person name="Noordeloos M.E."/>
            <person name="Ohm R.A."/>
            <person name="Ortiz-Santana B."/>
            <person name="Ovrebo C."/>
            <person name="Racz N."/>
            <person name="Riley R."/>
            <person name="Savchenko A."/>
            <person name="Shiryaev A."/>
            <person name="Soop K."/>
            <person name="Spirin V."/>
            <person name="Szebenyi C."/>
            <person name="Tomsovsky M."/>
            <person name="Tulloss R.E."/>
            <person name="Uehling J."/>
            <person name="Grigoriev I.V."/>
            <person name="Vagvolgyi C."/>
            <person name="Papp T."/>
            <person name="Martin F.M."/>
            <person name="Miettinen O."/>
            <person name="Hibbett D.S."/>
            <person name="Nagy L.G."/>
        </authorList>
    </citation>
    <scope>NUCLEOTIDE SEQUENCE [LARGE SCALE GENOMIC DNA]</scope>
    <source>
        <strain evidence="5 6">CBS 962.96</strain>
    </source>
</reference>
<organism evidence="5 6">
    <name type="scientific">Dendrothele bispora (strain CBS 962.96)</name>
    <dbReference type="NCBI Taxonomy" id="1314807"/>
    <lineage>
        <taxon>Eukaryota</taxon>
        <taxon>Fungi</taxon>
        <taxon>Dikarya</taxon>
        <taxon>Basidiomycota</taxon>
        <taxon>Agaricomycotina</taxon>
        <taxon>Agaricomycetes</taxon>
        <taxon>Agaricomycetidae</taxon>
        <taxon>Agaricales</taxon>
        <taxon>Agaricales incertae sedis</taxon>
        <taxon>Dendrothele</taxon>
    </lineage>
</organism>
<dbReference type="GO" id="GO:0043657">
    <property type="term" value="C:host cell"/>
    <property type="evidence" value="ECO:0007669"/>
    <property type="project" value="UniProtKB-SubCell"/>
</dbReference>
<dbReference type="GO" id="GO:0005576">
    <property type="term" value="C:extracellular region"/>
    <property type="evidence" value="ECO:0007669"/>
    <property type="project" value="UniProtKB-SubCell"/>
</dbReference>
<evidence type="ECO:0000256" key="2">
    <source>
        <dbReference type="ARBA" id="ARBA00004613"/>
    </source>
</evidence>
<gene>
    <name evidence="5" type="ORF">K435DRAFT_814311</name>
</gene>
<evidence type="ECO:0000259" key="4">
    <source>
        <dbReference type="Pfam" id="PF20147"/>
    </source>
</evidence>
<keyword evidence="3" id="KW-0964">Secreted</keyword>
<dbReference type="OrthoDB" id="3070034at2759"/>
<dbReference type="InterPro" id="IPR045379">
    <property type="entry name" value="Crinkler_N"/>
</dbReference>